<evidence type="ECO:0000256" key="2">
    <source>
        <dbReference type="SAM" id="Phobius"/>
    </source>
</evidence>
<keyword evidence="4" id="KW-1185">Reference proteome</keyword>
<feature type="transmembrane region" description="Helical" evidence="2">
    <location>
        <begin position="145"/>
        <end position="168"/>
    </location>
</feature>
<reference evidence="3 4" key="1">
    <citation type="submission" date="2020-07" db="EMBL/GenBank/DDBJ databases">
        <title>Complete genome and description of Corynebacterium incognita strain Marseille-Q3630 sp. nov.</title>
        <authorList>
            <person name="Boxberger M."/>
        </authorList>
    </citation>
    <scope>NUCLEOTIDE SEQUENCE [LARGE SCALE GENOMIC DNA]</scope>
    <source>
        <strain evidence="3 4">Marseille-Q3630</strain>
    </source>
</reference>
<evidence type="ECO:0000313" key="3">
    <source>
        <dbReference type="EMBL" id="QNE89121.1"/>
    </source>
</evidence>
<accession>A0A7G7CNF5</accession>
<keyword evidence="2" id="KW-0472">Membrane</keyword>
<keyword evidence="2" id="KW-1133">Transmembrane helix</keyword>
<dbReference type="RefSeq" id="WP_185175499.1">
    <property type="nucleotide sequence ID" value="NZ_CP059404.1"/>
</dbReference>
<feature type="region of interest" description="Disordered" evidence="1">
    <location>
        <begin position="80"/>
        <end position="123"/>
    </location>
</feature>
<dbReference type="EMBL" id="CP059404">
    <property type="protein sequence ID" value="QNE89121.1"/>
    <property type="molecule type" value="Genomic_DNA"/>
</dbReference>
<evidence type="ECO:0008006" key="5">
    <source>
        <dbReference type="Google" id="ProtNLM"/>
    </source>
</evidence>
<sequence length="221" mass="24184">MNRYDIYSDLGIDRSESSADIVNKIDQRLATTQPDDRANLDKLRTARELFADDSRRASYDKALDDPNGSEIGIREFRQFASGNSPQPAQTAFATNTGAASSRPQQSSTPAINQQPTNNAPGASTGISIDLRTLAAAPGRTRNESLMWLIGWGIIFLVWTFNLLTLLFGGGGSSSSDLFAEAESAMNDGLRSVAIVVFTLFFLILLQFVWNLRVYVGRRIGL</sequence>
<dbReference type="Proteomes" id="UP000515743">
    <property type="component" value="Chromosome"/>
</dbReference>
<protein>
    <recommendedName>
        <fullName evidence="5">J domain-containing protein</fullName>
    </recommendedName>
</protein>
<gene>
    <name evidence="3" type="ORF">H0194_08620</name>
</gene>
<proteinExistence type="predicted"/>
<dbReference type="AlphaFoldDB" id="A0A7G7CNF5"/>
<feature type="transmembrane region" description="Helical" evidence="2">
    <location>
        <begin position="188"/>
        <end position="209"/>
    </location>
</feature>
<dbReference type="KEGG" id="cik:H0194_08620"/>
<evidence type="ECO:0000313" key="4">
    <source>
        <dbReference type="Proteomes" id="UP000515743"/>
    </source>
</evidence>
<organism evidence="3 4">
    <name type="scientific">Corynebacterium incognita</name>
    <dbReference type="NCBI Taxonomy" id="2754725"/>
    <lineage>
        <taxon>Bacteria</taxon>
        <taxon>Bacillati</taxon>
        <taxon>Actinomycetota</taxon>
        <taxon>Actinomycetes</taxon>
        <taxon>Mycobacteriales</taxon>
        <taxon>Corynebacteriaceae</taxon>
        <taxon>Corynebacterium</taxon>
    </lineage>
</organism>
<evidence type="ECO:0000256" key="1">
    <source>
        <dbReference type="SAM" id="MobiDB-lite"/>
    </source>
</evidence>
<name>A0A7G7CNF5_9CORY</name>
<keyword evidence="2" id="KW-0812">Transmembrane</keyword>